<sequence length="394" mass="46593">MVLKEVTDKSTARVFLDVARDIYKGDKNWICPLDNMVEAVFDPGVNVFFAHGEAIRWILYDDHNKAIGRVAAFINRKKAFNFDQPTGGMGFFECINNREAAYLLFDTCKAWLKEKGMEAMDGPINFGENDNFWGLLVEGFMPPSFGMNYHHPYYKDFFESYGFRPYFEQVTNHLDITKPFPERFWKIADWVRQKPGYSFRHFSWKDSEQFIRDFKTIYDDGWQFHENFTPINPDDLRKALNEMKPIMDEEFIWFAYVDDNPAAFLVMIPDANQIFRYLNGKLNLFGKLKFWYYSKRNVFTRTRITVMGVRPKYQKSGIESAIFWHMEKVMNKRPGYKEVELSWVGDFNPKMKQLHEAVGSHFAKRHITYRYLFNAPGQSQKATVIPMDTKQRAD</sequence>
<evidence type="ECO:0000313" key="3">
    <source>
        <dbReference type="Proteomes" id="UP000053091"/>
    </source>
</evidence>
<proteinExistence type="predicted"/>
<reference evidence="2" key="1">
    <citation type="journal article" date="2015" name="Genome Announc.">
        <title>Draft Genome Sequence of Bacteroidales Strain TBC1, a Novel Isolate from a Methanogenic Wastewater Treatment System.</title>
        <authorList>
            <person name="Tourlousse D.M."/>
            <person name="Matsuura N."/>
            <person name="Sun L."/>
            <person name="Toyonaga M."/>
            <person name="Kuroda K."/>
            <person name="Ohashi A."/>
            <person name="Cruz R."/>
            <person name="Yamaguchi T."/>
            <person name="Sekiguchi Y."/>
        </authorList>
    </citation>
    <scope>NUCLEOTIDE SEQUENCE [LARGE SCALE GENOMIC DNA]</scope>
    <source>
        <strain evidence="2">TBC1</strain>
    </source>
</reference>
<dbReference type="Gene3D" id="3.40.630.30">
    <property type="match status" value="1"/>
</dbReference>
<dbReference type="AlphaFoldDB" id="A0A0S7C6H0"/>
<feature type="domain" description="N-acetyltransferase" evidence="1">
    <location>
        <begin position="245"/>
        <end position="359"/>
    </location>
</feature>
<dbReference type="RefSeq" id="WP_062045340.1">
    <property type="nucleotide sequence ID" value="NZ_DF968183.1"/>
</dbReference>
<keyword evidence="3" id="KW-1185">Reference proteome</keyword>
<dbReference type="InterPro" id="IPR000182">
    <property type="entry name" value="GNAT_dom"/>
</dbReference>
<organism evidence="2">
    <name type="scientific">Lentimicrobium saccharophilum</name>
    <dbReference type="NCBI Taxonomy" id="1678841"/>
    <lineage>
        <taxon>Bacteria</taxon>
        <taxon>Pseudomonadati</taxon>
        <taxon>Bacteroidota</taxon>
        <taxon>Bacteroidia</taxon>
        <taxon>Bacteroidales</taxon>
        <taxon>Lentimicrobiaceae</taxon>
        <taxon>Lentimicrobium</taxon>
    </lineage>
</organism>
<evidence type="ECO:0000313" key="2">
    <source>
        <dbReference type="EMBL" id="GAP45174.1"/>
    </source>
</evidence>
<dbReference type="InterPro" id="IPR039968">
    <property type="entry name" value="BcerS-like"/>
</dbReference>
<dbReference type="Pfam" id="PF00583">
    <property type="entry name" value="Acetyltransf_1"/>
    <property type="match status" value="1"/>
</dbReference>
<dbReference type="OrthoDB" id="9806005at2"/>
<evidence type="ECO:0000259" key="1">
    <source>
        <dbReference type="Pfam" id="PF00583"/>
    </source>
</evidence>
<dbReference type="PANTHER" id="PTHR41368:SF1">
    <property type="entry name" value="PROTEIN YGHO"/>
    <property type="match status" value="1"/>
</dbReference>
<dbReference type="Proteomes" id="UP000053091">
    <property type="component" value="Unassembled WGS sequence"/>
</dbReference>
<dbReference type="PATRIC" id="fig|1678841.3.peg.3770"/>
<protein>
    <recommendedName>
        <fullName evidence="1">N-acetyltransferase domain-containing protein</fullName>
    </recommendedName>
</protein>
<dbReference type="InterPro" id="IPR016181">
    <property type="entry name" value="Acyl_CoA_acyltransferase"/>
</dbReference>
<dbReference type="PANTHER" id="PTHR41368">
    <property type="entry name" value="PROTEIN YGHO"/>
    <property type="match status" value="1"/>
</dbReference>
<dbReference type="SUPFAM" id="SSF55729">
    <property type="entry name" value="Acyl-CoA N-acyltransferases (Nat)"/>
    <property type="match status" value="1"/>
</dbReference>
<dbReference type="STRING" id="1678841.TBC1_12995"/>
<dbReference type="GO" id="GO:0016747">
    <property type="term" value="F:acyltransferase activity, transferring groups other than amino-acyl groups"/>
    <property type="evidence" value="ECO:0007669"/>
    <property type="project" value="InterPro"/>
</dbReference>
<dbReference type="EMBL" id="DF968183">
    <property type="protein sequence ID" value="GAP45174.1"/>
    <property type="molecule type" value="Genomic_DNA"/>
</dbReference>
<gene>
    <name evidence="2" type="ORF">TBC1_12995</name>
</gene>
<name>A0A0S7C6H0_9BACT</name>
<accession>A0A0S7C6H0</accession>